<dbReference type="EMBL" id="JASXSZ010000008">
    <property type="protein sequence ID" value="MDL9981440.1"/>
    <property type="molecule type" value="Genomic_DNA"/>
</dbReference>
<gene>
    <name evidence="2" type="ORF">QSV35_19075</name>
</gene>
<keyword evidence="3" id="KW-1185">Reference proteome</keyword>
<dbReference type="InterPro" id="IPR001932">
    <property type="entry name" value="PPM-type_phosphatase-like_dom"/>
</dbReference>
<feature type="domain" description="PPM-type phosphatase" evidence="1">
    <location>
        <begin position="1"/>
        <end position="203"/>
    </location>
</feature>
<proteinExistence type="predicted"/>
<sequence>MADGVGGGPAGDLASAAFLRRLAAAHVDVRDEDDLHERLRGANWDLRAHVVRDPSLEGMATTFTGIVVARGGGILLGHSGDSRAYRLRGGTVTRQTRDDSLVQALVDNGIIAPEDAASHPRRNIVTASLTGDENDRIGVARADAVAGDRWMFCSDGLSDYVAEDRIVATLARPLKPRRAAQELVSIALAARTHDNVTVVVCDVADGEPDAGERPQFYGAAAGLFAEELEDLGELD</sequence>
<comment type="caution">
    <text evidence="2">The sequence shown here is derived from an EMBL/GenBank/DDBJ whole genome shotgun (WGS) entry which is preliminary data.</text>
</comment>
<dbReference type="InterPro" id="IPR036457">
    <property type="entry name" value="PPM-type-like_dom_sf"/>
</dbReference>
<protein>
    <submittedName>
        <fullName evidence="2">Serine/threonine-protein phosphatase</fullName>
    </submittedName>
</protein>
<accession>A0ABT7N400</accession>
<reference evidence="2 3" key="1">
    <citation type="submission" date="2023-06" db="EMBL/GenBank/DDBJ databases">
        <title>Microbacterium sp. nov., isolated from a waste landfill.</title>
        <authorList>
            <person name="Wen W."/>
        </authorList>
    </citation>
    <scope>NUCLEOTIDE SEQUENCE [LARGE SCALE GENOMIC DNA]</scope>
    <source>
        <strain evidence="2 3">ASV49</strain>
    </source>
</reference>
<dbReference type="PROSITE" id="PS51746">
    <property type="entry name" value="PPM_2"/>
    <property type="match status" value="1"/>
</dbReference>
<dbReference type="SMART" id="SM00331">
    <property type="entry name" value="PP2C_SIG"/>
    <property type="match status" value="1"/>
</dbReference>
<evidence type="ECO:0000313" key="3">
    <source>
        <dbReference type="Proteomes" id="UP001235064"/>
    </source>
</evidence>
<organism evidence="2 3">
    <name type="scientific">Microbacterium candidum</name>
    <dbReference type="NCBI Taxonomy" id="3041922"/>
    <lineage>
        <taxon>Bacteria</taxon>
        <taxon>Bacillati</taxon>
        <taxon>Actinomycetota</taxon>
        <taxon>Actinomycetes</taxon>
        <taxon>Micrococcales</taxon>
        <taxon>Microbacteriaceae</taxon>
        <taxon>Microbacterium</taxon>
    </lineage>
</organism>
<dbReference type="Proteomes" id="UP001235064">
    <property type="component" value="Unassembled WGS sequence"/>
</dbReference>
<name>A0ABT7N400_9MICO</name>
<dbReference type="Gene3D" id="3.60.40.10">
    <property type="entry name" value="PPM-type phosphatase domain"/>
    <property type="match status" value="1"/>
</dbReference>
<evidence type="ECO:0000259" key="1">
    <source>
        <dbReference type="PROSITE" id="PS51746"/>
    </source>
</evidence>
<dbReference type="CDD" id="cd00143">
    <property type="entry name" value="PP2Cc"/>
    <property type="match status" value="1"/>
</dbReference>
<evidence type="ECO:0000313" key="2">
    <source>
        <dbReference type="EMBL" id="MDL9981440.1"/>
    </source>
</evidence>
<dbReference type="SUPFAM" id="SSF81606">
    <property type="entry name" value="PP2C-like"/>
    <property type="match status" value="1"/>
</dbReference>